<evidence type="ECO:0000313" key="2">
    <source>
        <dbReference type="EMBL" id="CAH1638644.1"/>
    </source>
</evidence>
<dbReference type="Proteomes" id="UP001153321">
    <property type="component" value="Chromosome 18"/>
</dbReference>
<reference evidence="2" key="1">
    <citation type="submission" date="2022-02" db="EMBL/GenBank/DDBJ databases">
        <authorList>
            <person name="King R."/>
        </authorList>
    </citation>
    <scope>NUCLEOTIDE SEQUENCE</scope>
</reference>
<name>A0A9P0MZ23_SPOLI</name>
<organism evidence="2 3">
    <name type="scientific">Spodoptera littoralis</name>
    <name type="common">Egyptian cotton leafworm</name>
    <dbReference type="NCBI Taxonomy" id="7109"/>
    <lineage>
        <taxon>Eukaryota</taxon>
        <taxon>Metazoa</taxon>
        <taxon>Ecdysozoa</taxon>
        <taxon>Arthropoda</taxon>
        <taxon>Hexapoda</taxon>
        <taxon>Insecta</taxon>
        <taxon>Pterygota</taxon>
        <taxon>Neoptera</taxon>
        <taxon>Endopterygota</taxon>
        <taxon>Lepidoptera</taxon>
        <taxon>Glossata</taxon>
        <taxon>Ditrysia</taxon>
        <taxon>Noctuoidea</taxon>
        <taxon>Noctuidae</taxon>
        <taxon>Amphipyrinae</taxon>
        <taxon>Spodoptera</taxon>
    </lineage>
</organism>
<dbReference type="AlphaFoldDB" id="A0A9P0MZ23"/>
<evidence type="ECO:0000256" key="1">
    <source>
        <dbReference type="SAM" id="MobiDB-lite"/>
    </source>
</evidence>
<feature type="region of interest" description="Disordered" evidence="1">
    <location>
        <begin position="1"/>
        <end position="49"/>
    </location>
</feature>
<protein>
    <submittedName>
        <fullName evidence="2">Uncharacterized protein</fullName>
    </submittedName>
</protein>
<evidence type="ECO:0000313" key="3">
    <source>
        <dbReference type="Proteomes" id="UP001153321"/>
    </source>
</evidence>
<accession>A0A9P0MZ23</accession>
<feature type="compositionally biased region" description="Polar residues" evidence="1">
    <location>
        <begin position="38"/>
        <end position="49"/>
    </location>
</feature>
<sequence>MRAGRAGAGGGSDACAHRRPSLSAGMQSLRSERDDDNSLSQRRLVNTNRSRSRDKIFDLHFTTHTSACADRVATAPHTCALLANYSRPPPRRRRAAGVLHLIIFPEN</sequence>
<keyword evidence="3" id="KW-1185">Reference proteome</keyword>
<feature type="compositionally biased region" description="Gly residues" evidence="1">
    <location>
        <begin position="1"/>
        <end position="12"/>
    </location>
</feature>
<gene>
    <name evidence="2" type="ORF">SPLIT_LOCUS4002</name>
</gene>
<proteinExistence type="predicted"/>
<dbReference type="EMBL" id="LR824549">
    <property type="protein sequence ID" value="CAH1638644.1"/>
    <property type="molecule type" value="Genomic_DNA"/>
</dbReference>